<evidence type="ECO:0000313" key="1">
    <source>
        <dbReference type="EMBL" id="EFY04751.1"/>
    </source>
</evidence>
<gene>
    <name evidence="1" type="ORF">HMPREF9443_01235</name>
</gene>
<evidence type="ECO:0000313" key="2">
    <source>
        <dbReference type="Proteomes" id="UP000004923"/>
    </source>
</evidence>
<dbReference type="Proteomes" id="UP000004923">
    <property type="component" value="Unassembled WGS sequence"/>
</dbReference>
<dbReference type="AlphaFoldDB" id="E8LEF1"/>
<organism evidence="1 2">
    <name type="scientific">Phascolarctobacterium succinatutens YIT 12067</name>
    <dbReference type="NCBI Taxonomy" id="626939"/>
    <lineage>
        <taxon>Bacteria</taxon>
        <taxon>Bacillati</taxon>
        <taxon>Bacillota</taxon>
        <taxon>Negativicutes</taxon>
        <taxon>Acidaminococcales</taxon>
        <taxon>Acidaminococcaceae</taxon>
        <taxon>Phascolarctobacterium</taxon>
    </lineage>
</organism>
<dbReference type="eggNOG" id="ENOG5030K2H">
    <property type="taxonomic scope" value="Bacteria"/>
</dbReference>
<sequence length="314" mass="33504">MEVRKLKKQLATLLLTFIFCFTTVIPGFAADSAVPMADKIGAMEKMLYGTEQSGSLLQRMDSLEDDVYGTITSDAIINRVDNMYDYLEGTPDNGEASFATKLNVVEWKMNESMSGGAAKNRIEATEKLLYGQNQTGSLSGRLESLLKLASYTDGNVPVQQVVLPKDSVFKIAFTSELSTKMSRKGDVVHFKAADNLYVNDVLVLPKGATGVGEVKKVVQPGIFGKDGRIDIDFTYIYGVDGTKIPVTVGELAKQKAESIAGAAGAAIGGMIILGPVGLVGGAFVKGNSVTIPVGCETFVQTAEDTSLQGVVYQE</sequence>
<protein>
    <submittedName>
        <fullName evidence="1">Uncharacterized protein</fullName>
    </submittedName>
</protein>
<name>E8LEF1_9FIRM</name>
<accession>E8LEF1</accession>
<keyword evidence="2" id="KW-1185">Reference proteome</keyword>
<reference evidence="1 2" key="1">
    <citation type="submission" date="2011-01" db="EMBL/GenBank/DDBJ databases">
        <authorList>
            <person name="Weinstock G."/>
            <person name="Sodergren E."/>
            <person name="Clifton S."/>
            <person name="Fulton L."/>
            <person name="Fulton B."/>
            <person name="Courtney L."/>
            <person name="Fronick C."/>
            <person name="Harrison M."/>
            <person name="Strong C."/>
            <person name="Farmer C."/>
            <person name="Delahaunty K."/>
            <person name="Markovic C."/>
            <person name="Hall O."/>
            <person name="Minx P."/>
            <person name="Tomlinson C."/>
            <person name="Mitreva M."/>
            <person name="Hou S."/>
            <person name="Chen J."/>
            <person name="Wollam A."/>
            <person name="Pepin K.H."/>
            <person name="Johnson M."/>
            <person name="Bhonagiri V."/>
            <person name="Zhang X."/>
            <person name="Suruliraj S."/>
            <person name="Warren W."/>
            <person name="Chinwalla A."/>
            <person name="Mardis E.R."/>
            <person name="Wilson R.K."/>
        </authorList>
    </citation>
    <scope>NUCLEOTIDE SEQUENCE [LARGE SCALE GENOMIC DNA]</scope>
    <source>
        <strain evidence="1 2">YIT 12067</strain>
    </source>
</reference>
<dbReference type="HOGENOM" id="CLU_050341_2_0_9"/>
<proteinExistence type="predicted"/>
<dbReference type="EMBL" id="AEVN01000051">
    <property type="protein sequence ID" value="EFY04751.1"/>
    <property type="molecule type" value="Genomic_DNA"/>
</dbReference>
<comment type="caution">
    <text evidence="1">The sequence shown here is derived from an EMBL/GenBank/DDBJ whole genome shotgun (WGS) entry which is preliminary data.</text>
</comment>